<dbReference type="STRING" id="1479485.DA73_0202060"/>
<reference evidence="2" key="1">
    <citation type="journal article" date="2015" name="Genome Announc.">
        <title>Draft Genome Sequence of Tolypothrix boutellei Strain VB521301.</title>
        <authorList>
            <person name="Chandrababunaidu M.M."/>
            <person name="Singh D."/>
            <person name="Sen D."/>
            <person name="Bhan S."/>
            <person name="Das S."/>
            <person name="Gupta A."/>
            <person name="Adhikary S.P."/>
            <person name="Tripathy S."/>
        </authorList>
    </citation>
    <scope>NUCLEOTIDE SEQUENCE</scope>
    <source>
        <strain evidence="2">VB521301</strain>
    </source>
</reference>
<dbReference type="InterPro" id="IPR001646">
    <property type="entry name" value="5peptide_repeat"/>
</dbReference>
<proteinExistence type="predicted"/>
<evidence type="ECO:0000313" key="2">
    <source>
        <dbReference type="EMBL" id="KIE13799.1"/>
    </source>
</evidence>
<evidence type="ECO:0000259" key="1">
    <source>
        <dbReference type="Pfam" id="PF19955"/>
    </source>
</evidence>
<dbReference type="EMBL" id="JHEG02000007">
    <property type="protein sequence ID" value="KIE13799.1"/>
    <property type="molecule type" value="Genomic_DNA"/>
</dbReference>
<organism evidence="2">
    <name type="scientific">Tolypothrix bouteillei VB521301</name>
    <dbReference type="NCBI Taxonomy" id="1479485"/>
    <lineage>
        <taxon>Bacteria</taxon>
        <taxon>Bacillati</taxon>
        <taxon>Cyanobacteriota</taxon>
        <taxon>Cyanophyceae</taxon>
        <taxon>Nostocales</taxon>
        <taxon>Tolypothrichaceae</taxon>
        <taxon>Tolypothrix</taxon>
    </lineage>
</organism>
<dbReference type="InterPro" id="IPR045430">
    <property type="entry name" value="EAD1"/>
</dbReference>
<dbReference type="Gene3D" id="2.160.20.80">
    <property type="entry name" value="E3 ubiquitin-protein ligase SopA"/>
    <property type="match status" value="1"/>
</dbReference>
<dbReference type="Pfam" id="PF19955">
    <property type="entry name" value="EAD1"/>
    <property type="match status" value="1"/>
</dbReference>
<gene>
    <name evidence="2" type="ORF">DA73_0202060</name>
</gene>
<accession>A0A0C1R897</accession>
<protein>
    <recommendedName>
        <fullName evidence="1">Effector-associated domain-containing protein</fullName>
    </recommendedName>
</protein>
<dbReference type="Pfam" id="PF00805">
    <property type="entry name" value="Pentapeptide"/>
    <property type="match status" value="1"/>
</dbReference>
<feature type="domain" description="Effector-associated" evidence="1">
    <location>
        <begin position="245"/>
        <end position="329"/>
    </location>
</feature>
<dbReference type="InterPro" id="IPR051082">
    <property type="entry name" value="Pentapeptide-BTB/POZ_domain"/>
</dbReference>
<dbReference type="OrthoDB" id="528457at2"/>
<name>A0A0C1R897_9CYAN</name>
<dbReference type="SUPFAM" id="SSF141571">
    <property type="entry name" value="Pentapeptide repeat-like"/>
    <property type="match status" value="1"/>
</dbReference>
<dbReference type="AlphaFoldDB" id="A0A0C1R897"/>
<sequence length="334" mass="37931">MEFARFGNSYLKFPEVRNLLVDHTFTKQKNQENLFEGRDFQGLNLESAKLSEINFTGTNLSYANLKNADLRKAILKGAKLEGTDLTDAKLTGACIDSLNYSDSTILKEVECEYVYIKYIDSMQGYERFPRTKKFKTGDFEKLFSKEKNVIQLFVRSEDNREALASAFKSLMDGHNIFKGFEMVGDDDALVKIKIPDDRDKDMVEIAFYQSYRAKVEEIKATQPNSYSQKVGDEGVIQFVYIELVLSPQQKKKLQEALIHAFPTIESLEQMLSYGLDINLGTVAGEGSLQDIVFKLIRVADSQGWLGNLIHAACNENPGNLRLRDIARELLPDNQ</sequence>
<dbReference type="PANTHER" id="PTHR14136:SF17">
    <property type="entry name" value="BTB_POZ DOMAIN-CONTAINING PROTEIN KCTD9"/>
    <property type="match status" value="1"/>
</dbReference>
<comment type="caution">
    <text evidence="2">The sequence shown here is derived from an EMBL/GenBank/DDBJ whole genome shotgun (WGS) entry which is preliminary data.</text>
</comment>
<dbReference type="PANTHER" id="PTHR14136">
    <property type="entry name" value="BTB_POZ DOMAIN-CONTAINING PROTEIN KCTD9"/>
    <property type="match status" value="1"/>
</dbReference>